<dbReference type="EMBL" id="CP134880">
    <property type="protein sequence ID" value="WNM27259.1"/>
    <property type="molecule type" value="Genomic_DNA"/>
</dbReference>
<dbReference type="InterPro" id="IPR040442">
    <property type="entry name" value="Pyrv_kinase-like_dom_sf"/>
</dbReference>
<gene>
    <name evidence="1" type="ORF">RN607_13800</name>
</gene>
<reference evidence="1" key="1">
    <citation type="submission" date="2023-09" db="EMBL/GenBank/DDBJ databases">
        <title>Demequina sp. a novel bacteria isolated from Capsicum annuum.</title>
        <authorList>
            <person name="Humaira Z."/>
            <person name="Lee J."/>
            <person name="Cho D."/>
        </authorList>
    </citation>
    <scope>NUCLEOTIDE SEQUENCE</scope>
    <source>
        <strain evidence="1">PMTSA13</strain>
    </source>
</reference>
<dbReference type="Gene3D" id="3.20.20.60">
    <property type="entry name" value="Phosphoenolpyruvate-binding domains"/>
    <property type="match status" value="1"/>
</dbReference>
<protein>
    <submittedName>
        <fullName evidence="1">Isocitrate lyase/phosphoenolpyruvate mutase family protein</fullName>
    </submittedName>
</protein>
<dbReference type="RefSeq" id="WP_313543208.1">
    <property type="nucleotide sequence ID" value="NZ_CP134880.1"/>
</dbReference>
<accession>A0AA96FCR8</accession>
<dbReference type="AlphaFoldDB" id="A0AA96FCR8"/>
<dbReference type="Gene3D" id="6.10.250.2750">
    <property type="match status" value="1"/>
</dbReference>
<proteinExistence type="predicted"/>
<dbReference type="CDD" id="cd00377">
    <property type="entry name" value="ICL_PEPM"/>
    <property type="match status" value="1"/>
</dbReference>
<organism evidence="1">
    <name type="scientific">Demequina capsici</name>
    <dbReference type="NCBI Taxonomy" id="3075620"/>
    <lineage>
        <taxon>Bacteria</taxon>
        <taxon>Bacillati</taxon>
        <taxon>Actinomycetota</taxon>
        <taxon>Actinomycetes</taxon>
        <taxon>Micrococcales</taxon>
        <taxon>Demequinaceae</taxon>
        <taxon>Demequina</taxon>
    </lineage>
</organism>
<dbReference type="PANTHER" id="PTHR42905">
    <property type="entry name" value="PHOSPHOENOLPYRUVATE CARBOXYLASE"/>
    <property type="match status" value="1"/>
</dbReference>
<dbReference type="GO" id="GO:0016829">
    <property type="term" value="F:lyase activity"/>
    <property type="evidence" value="ECO:0007669"/>
    <property type="project" value="UniProtKB-KW"/>
</dbReference>
<dbReference type="PANTHER" id="PTHR42905:SF16">
    <property type="entry name" value="CARBOXYPHOSPHONOENOLPYRUVATE PHOSPHONOMUTASE-LIKE PROTEIN (AFU_ORTHOLOGUE AFUA_5G07230)"/>
    <property type="match status" value="1"/>
</dbReference>
<dbReference type="KEGG" id="dcp:RN607_13800"/>
<evidence type="ECO:0000313" key="1">
    <source>
        <dbReference type="EMBL" id="WNM27259.1"/>
    </source>
</evidence>
<dbReference type="Proteomes" id="UP001303408">
    <property type="component" value="Chromosome"/>
</dbReference>
<sequence length="277" mass="28532">MPAQATHGGAEGSVKAASFLALHAGDGFVLPNAWDAGSARILEQVGFPAIATTSAGIAWSLGLPDGGPLDRDTMLEHVAQIVAAVDVPVTADLEAGYGSTPEEVAATVAAAVQLGVVGANIEDAVAGELFPMDVAVARLEAARAAAPKGTFVLNARTDTYFTGRDDEAFSRTVLRAQRYVEAGADCIFVPGVVEAETIRDLAHAIPGPLNIVAGLSNTIDARTLFSLGVTRVSVGGSLARAALSLVERAGKELLESGSLRFLQGAVPYGVLQRRFRA</sequence>
<name>A0AA96FCR8_9MICO</name>
<dbReference type="InterPro" id="IPR015813">
    <property type="entry name" value="Pyrv/PenolPyrv_kinase-like_dom"/>
</dbReference>
<dbReference type="Pfam" id="PF13714">
    <property type="entry name" value="PEP_mutase"/>
    <property type="match status" value="1"/>
</dbReference>
<dbReference type="SUPFAM" id="SSF51621">
    <property type="entry name" value="Phosphoenolpyruvate/pyruvate domain"/>
    <property type="match status" value="1"/>
</dbReference>
<dbReference type="InterPro" id="IPR039556">
    <property type="entry name" value="ICL/PEPM"/>
</dbReference>
<keyword evidence="1" id="KW-0456">Lyase</keyword>